<protein>
    <submittedName>
        <fullName evidence="1">Uncharacterized protein</fullName>
    </submittedName>
</protein>
<evidence type="ECO:0000313" key="2">
    <source>
        <dbReference type="Proteomes" id="UP000719412"/>
    </source>
</evidence>
<comment type="caution">
    <text evidence="1">The sequence shown here is derived from an EMBL/GenBank/DDBJ whole genome shotgun (WGS) entry which is preliminary data.</text>
</comment>
<gene>
    <name evidence="1" type="ORF">GEV33_004534</name>
</gene>
<keyword evidence="2" id="KW-1185">Reference proteome</keyword>
<sequence>MLSEMRMAVIDGVCDDVVGRCGQFYCWCFGINLSIESVNSFLGALAVGDAPSVSIALKIRSGLERCGGSAPAELGPCQQRKTSSGELVNQQDGLTGEKRVMQRRGLQEYSCRCQLTLIAPMRPPHRY</sequence>
<proteinExistence type="predicted"/>
<accession>A0A8J6LFK8</accession>
<reference evidence="1" key="2">
    <citation type="submission" date="2021-08" db="EMBL/GenBank/DDBJ databases">
        <authorList>
            <person name="Eriksson T."/>
        </authorList>
    </citation>
    <scope>NUCLEOTIDE SEQUENCE</scope>
    <source>
        <strain evidence="1">Stoneville</strain>
        <tissue evidence="1">Whole head</tissue>
    </source>
</reference>
<dbReference type="AlphaFoldDB" id="A0A8J6LFK8"/>
<evidence type="ECO:0000313" key="1">
    <source>
        <dbReference type="EMBL" id="KAH0818257.1"/>
    </source>
</evidence>
<dbReference type="EMBL" id="JABDTM020018080">
    <property type="protein sequence ID" value="KAH0818257.1"/>
    <property type="molecule type" value="Genomic_DNA"/>
</dbReference>
<name>A0A8J6LFK8_TENMO</name>
<reference evidence="1" key="1">
    <citation type="journal article" date="2020" name="J Insects Food Feed">
        <title>The yellow mealworm (Tenebrio molitor) genome: a resource for the emerging insects as food and feed industry.</title>
        <authorList>
            <person name="Eriksson T."/>
            <person name="Andere A."/>
            <person name="Kelstrup H."/>
            <person name="Emery V."/>
            <person name="Picard C."/>
        </authorList>
    </citation>
    <scope>NUCLEOTIDE SEQUENCE</scope>
    <source>
        <strain evidence="1">Stoneville</strain>
        <tissue evidence="1">Whole head</tissue>
    </source>
</reference>
<dbReference type="Proteomes" id="UP000719412">
    <property type="component" value="Unassembled WGS sequence"/>
</dbReference>
<organism evidence="1 2">
    <name type="scientific">Tenebrio molitor</name>
    <name type="common">Yellow mealworm beetle</name>
    <dbReference type="NCBI Taxonomy" id="7067"/>
    <lineage>
        <taxon>Eukaryota</taxon>
        <taxon>Metazoa</taxon>
        <taxon>Ecdysozoa</taxon>
        <taxon>Arthropoda</taxon>
        <taxon>Hexapoda</taxon>
        <taxon>Insecta</taxon>
        <taxon>Pterygota</taxon>
        <taxon>Neoptera</taxon>
        <taxon>Endopterygota</taxon>
        <taxon>Coleoptera</taxon>
        <taxon>Polyphaga</taxon>
        <taxon>Cucujiformia</taxon>
        <taxon>Tenebrionidae</taxon>
        <taxon>Tenebrio</taxon>
    </lineage>
</organism>